<dbReference type="EMBL" id="JAIWQS010000006">
    <property type="protein sequence ID" value="KAJ8762383.1"/>
    <property type="molecule type" value="Genomic_DNA"/>
</dbReference>
<dbReference type="InterPro" id="IPR050317">
    <property type="entry name" value="Plant_Fungal_Acyltransferase"/>
</dbReference>
<dbReference type="Proteomes" id="UP001159364">
    <property type="component" value="Linkage Group LG06"/>
</dbReference>
<keyword evidence="3" id="KW-1185">Reference proteome</keyword>
<reference evidence="2 3" key="1">
    <citation type="submission" date="2021-09" db="EMBL/GenBank/DDBJ databases">
        <title>Genomic insights and catalytic innovation underlie evolution of tropane alkaloids biosynthesis.</title>
        <authorList>
            <person name="Wang Y.-J."/>
            <person name="Tian T."/>
            <person name="Huang J.-P."/>
            <person name="Huang S.-X."/>
        </authorList>
    </citation>
    <scope>NUCLEOTIDE SEQUENCE [LARGE SCALE GENOMIC DNA]</scope>
    <source>
        <strain evidence="2">KIB-2018</strain>
        <tissue evidence="2">Leaf</tissue>
    </source>
</reference>
<proteinExistence type="inferred from homology"/>
<dbReference type="AlphaFoldDB" id="A0AAV8T873"/>
<dbReference type="Gene3D" id="3.30.559.10">
    <property type="entry name" value="Chloramphenicol acetyltransferase-like domain"/>
    <property type="match status" value="2"/>
</dbReference>
<gene>
    <name evidence="2" type="ORF">K2173_007542</name>
</gene>
<evidence type="ECO:0008006" key="4">
    <source>
        <dbReference type="Google" id="ProtNLM"/>
    </source>
</evidence>
<comment type="similarity">
    <text evidence="1">Belongs to the plant acyltransferase family.</text>
</comment>
<evidence type="ECO:0000313" key="3">
    <source>
        <dbReference type="Proteomes" id="UP001159364"/>
    </source>
</evidence>
<dbReference type="Pfam" id="PF02458">
    <property type="entry name" value="Transferase"/>
    <property type="match status" value="1"/>
</dbReference>
<sequence>MSRELPDCCYQNKPVLIPPSKPTPKHSLHLSNLDDQNFLRFSIKYLYVYKKSVSSDILKFSLSNVLVEYYPLAGRLRTSIEDDQKLEINCNGEGAIFAEAFMDITAEELLELSRKPNRSWRKFLCRVEAQSFLDFPPLVVQVTKLRCGGMMLCTAINHCLCDGIGTSQFLHAWAHLSTMPNQVLPIKPFHSRHVLRARNPPQVNFTHAHFTRNTPSDNDHIIQYLRSQPLVPVSLTFTTPDILHLKRQCVPSLKCTTFETLASHTWRSWVRTLDLGHCRNAKLLFSVNVRKKLVPEIPEGYYGNGFVLGCAESIVKDLVDSNLHETVKLVQRAKSCLTDEYVRSLVDLLEDKTVRTDLSMSLVISQWSKLGLEDLDFGEGKPLQMGPLTSDIYCLFLPVVGDFDAVRVLVSVPESLVERFEYYMKELLDQAPNGYHEEENRLD</sequence>
<dbReference type="PANTHER" id="PTHR31642:SF5">
    <property type="entry name" value="OS01G0104900 PROTEIN"/>
    <property type="match status" value="1"/>
</dbReference>
<protein>
    <recommendedName>
        <fullName evidence="4">Omega-hydroxypalmitate O-feruloyl transferase</fullName>
    </recommendedName>
</protein>
<evidence type="ECO:0000313" key="2">
    <source>
        <dbReference type="EMBL" id="KAJ8762383.1"/>
    </source>
</evidence>
<accession>A0AAV8T873</accession>
<dbReference type="GO" id="GO:0016747">
    <property type="term" value="F:acyltransferase activity, transferring groups other than amino-acyl groups"/>
    <property type="evidence" value="ECO:0007669"/>
    <property type="project" value="TreeGrafter"/>
</dbReference>
<comment type="caution">
    <text evidence="2">The sequence shown here is derived from an EMBL/GenBank/DDBJ whole genome shotgun (WGS) entry which is preliminary data.</text>
</comment>
<dbReference type="PANTHER" id="PTHR31642">
    <property type="entry name" value="TRICHOTHECENE 3-O-ACETYLTRANSFERASE"/>
    <property type="match status" value="1"/>
</dbReference>
<name>A0AAV8T873_9ROSI</name>
<organism evidence="2 3">
    <name type="scientific">Erythroxylum novogranatense</name>
    <dbReference type="NCBI Taxonomy" id="1862640"/>
    <lineage>
        <taxon>Eukaryota</taxon>
        <taxon>Viridiplantae</taxon>
        <taxon>Streptophyta</taxon>
        <taxon>Embryophyta</taxon>
        <taxon>Tracheophyta</taxon>
        <taxon>Spermatophyta</taxon>
        <taxon>Magnoliopsida</taxon>
        <taxon>eudicotyledons</taxon>
        <taxon>Gunneridae</taxon>
        <taxon>Pentapetalae</taxon>
        <taxon>rosids</taxon>
        <taxon>fabids</taxon>
        <taxon>Malpighiales</taxon>
        <taxon>Erythroxylaceae</taxon>
        <taxon>Erythroxylum</taxon>
    </lineage>
</organism>
<dbReference type="InterPro" id="IPR023213">
    <property type="entry name" value="CAT-like_dom_sf"/>
</dbReference>
<evidence type="ECO:0000256" key="1">
    <source>
        <dbReference type="ARBA" id="ARBA00009861"/>
    </source>
</evidence>